<dbReference type="KEGG" id="prz:GZH47_31775"/>
<accession>A0A6C0PA95</accession>
<name>A0A6C0PA95_9BACL</name>
<dbReference type="Proteomes" id="UP000479114">
    <property type="component" value="Plasmid unnamed1"/>
</dbReference>
<keyword evidence="2" id="KW-0614">Plasmid</keyword>
<gene>
    <name evidence="2" type="ORF">GZH47_31775</name>
</gene>
<evidence type="ECO:0000313" key="3">
    <source>
        <dbReference type="Proteomes" id="UP000479114"/>
    </source>
</evidence>
<geneLocation type="plasmid" evidence="2 3">
    <name>unnamed1</name>
</geneLocation>
<dbReference type="RefSeq" id="WP_162645623.1">
    <property type="nucleotide sequence ID" value="NZ_CP048287.1"/>
</dbReference>
<keyword evidence="3" id="KW-1185">Reference proteome</keyword>
<evidence type="ECO:0000313" key="2">
    <source>
        <dbReference type="EMBL" id="QHW35477.1"/>
    </source>
</evidence>
<proteinExistence type="predicted"/>
<sequence>MIMLNESDLFVELLDEKELNRVVKKLNVVIEGFRAGNAPIGKMRDKLKSIFRTGLTDNRKKSKPGTTVFLDVLNLYTISHMDTISNEQYLAVLSECKFPDHVKFAYTWAKRNDIGRDILPDLISRHEKNEVLFDYNTKIETEREAVEHVKGFNLIGSQVRSTKLIELVEQKMDSAAKEKLALIEKRVHSLELHEIIKVENVLTTELECSSSLIYFAFAKLRSDLDQEVRCYYATSVLIQMFDEKSDMLKHLHDEVNAQKKSTRLMKKEIKDANETLAIETEKNIRFIKEAADKEQQLREEHQNQMNALKLQFETHLETLKADSQEAKNNVIPWLDRIAGWAGERDPVHEFAIIYSQQTEIFIELYPEITSFSKEEWKHSVTELSQYPHIYVQRDGFSTRELMEIHQKIKHAVTFNAAGDKELIEHVEEIKKREGVLFVNI</sequence>
<feature type="coiled-coil region" evidence="1">
    <location>
        <begin position="284"/>
        <end position="329"/>
    </location>
</feature>
<keyword evidence="1" id="KW-0175">Coiled coil</keyword>
<protein>
    <submittedName>
        <fullName evidence="2">Uncharacterized protein</fullName>
    </submittedName>
</protein>
<dbReference type="AlphaFoldDB" id="A0A6C0PA95"/>
<reference evidence="2 3" key="1">
    <citation type="submission" date="2020-02" db="EMBL/GenBank/DDBJ databases">
        <title>Paenibacillus sp. nov., isolated from rhizosphere soil of tomato.</title>
        <authorList>
            <person name="Weon H.-Y."/>
            <person name="Lee S.A."/>
        </authorList>
    </citation>
    <scope>NUCLEOTIDE SEQUENCE [LARGE SCALE GENOMIC DNA]</scope>
    <source>
        <strain evidence="2 3">14171R-81</strain>
        <plasmid evidence="2 3">unnamed1</plasmid>
    </source>
</reference>
<organism evidence="2 3">
    <name type="scientific">Paenibacillus rhizovicinus</name>
    <dbReference type="NCBI Taxonomy" id="2704463"/>
    <lineage>
        <taxon>Bacteria</taxon>
        <taxon>Bacillati</taxon>
        <taxon>Bacillota</taxon>
        <taxon>Bacilli</taxon>
        <taxon>Bacillales</taxon>
        <taxon>Paenibacillaceae</taxon>
        <taxon>Paenibacillus</taxon>
    </lineage>
</organism>
<dbReference type="EMBL" id="CP048287">
    <property type="protein sequence ID" value="QHW35477.1"/>
    <property type="molecule type" value="Genomic_DNA"/>
</dbReference>
<evidence type="ECO:0000256" key="1">
    <source>
        <dbReference type="SAM" id="Coils"/>
    </source>
</evidence>